<comment type="similarity">
    <text evidence="6 7">Belongs to the class I-like SAM-binding methyltransferase superfamily. C5-methyltransferase family.</text>
</comment>
<dbReference type="PROSITE" id="PS00095">
    <property type="entry name" value="C5_MTASE_2"/>
    <property type="match status" value="1"/>
</dbReference>
<keyword evidence="2 6" id="KW-0808">Transferase</keyword>
<protein>
    <recommendedName>
        <fullName evidence="8">Cytosine-specific methyltransferase</fullName>
        <ecNumber evidence="8">2.1.1.37</ecNumber>
    </recommendedName>
</protein>
<dbReference type="AlphaFoldDB" id="A0A4V7I713"/>
<dbReference type="PANTHER" id="PTHR10629">
    <property type="entry name" value="CYTOSINE-SPECIFIC METHYLTRANSFERASE"/>
    <property type="match status" value="1"/>
</dbReference>
<dbReference type="SUPFAM" id="SSF53335">
    <property type="entry name" value="S-adenosyl-L-methionine-dependent methyltransferases"/>
    <property type="match status" value="1"/>
</dbReference>
<dbReference type="Proteomes" id="UP000019091">
    <property type="component" value="Chromosome"/>
</dbReference>
<evidence type="ECO:0000256" key="8">
    <source>
        <dbReference type="RuleBase" id="RU000417"/>
    </source>
</evidence>
<dbReference type="PROSITE" id="PS51679">
    <property type="entry name" value="SAM_MT_C5"/>
    <property type="match status" value="1"/>
</dbReference>
<evidence type="ECO:0000256" key="5">
    <source>
        <dbReference type="ARBA" id="ARBA00047422"/>
    </source>
</evidence>
<dbReference type="Gene3D" id="3.40.50.150">
    <property type="entry name" value="Vaccinia Virus protein VP39"/>
    <property type="match status" value="1"/>
</dbReference>
<dbReference type="Pfam" id="PF00145">
    <property type="entry name" value="DNA_methylase"/>
    <property type="match status" value="2"/>
</dbReference>
<reference evidence="9 10" key="1">
    <citation type="journal article" date="2014" name="Genome Announc.">
        <title>Complete Closed Genome Sequences of Three Bibersteinia trehalosi Nasopharyngeal Isolates from Cattle with Shipping Fever.</title>
        <authorList>
            <person name="Harhay G.P."/>
            <person name="McVey D.S."/>
            <person name="Koren S."/>
            <person name="Phillippy A.M."/>
            <person name="Bono J."/>
            <person name="Harhay D.M."/>
            <person name="Clawson M.L."/>
            <person name="Heaton M.P."/>
            <person name="Chitko-McKown C.G."/>
            <person name="Korlach J."/>
            <person name="Smith T.P."/>
        </authorList>
    </citation>
    <scope>NUCLEOTIDE SEQUENCE [LARGE SCALE GENOMIC DNA]</scope>
    <source>
        <strain evidence="9 10">USDA-ARS-USMARC-188</strain>
    </source>
</reference>
<proteinExistence type="inferred from homology"/>
<dbReference type="GO" id="GO:0009307">
    <property type="term" value="P:DNA restriction-modification system"/>
    <property type="evidence" value="ECO:0007669"/>
    <property type="project" value="UniProtKB-KW"/>
</dbReference>
<comment type="catalytic activity">
    <reaction evidence="5 8">
        <text>a 2'-deoxycytidine in DNA + S-adenosyl-L-methionine = a 5-methyl-2'-deoxycytidine in DNA + S-adenosyl-L-homocysteine + H(+)</text>
        <dbReference type="Rhea" id="RHEA:13681"/>
        <dbReference type="Rhea" id="RHEA-COMP:11369"/>
        <dbReference type="Rhea" id="RHEA-COMP:11370"/>
        <dbReference type="ChEBI" id="CHEBI:15378"/>
        <dbReference type="ChEBI" id="CHEBI:57856"/>
        <dbReference type="ChEBI" id="CHEBI:59789"/>
        <dbReference type="ChEBI" id="CHEBI:85452"/>
        <dbReference type="ChEBI" id="CHEBI:85454"/>
        <dbReference type="EC" id="2.1.1.37"/>
    </reaction>
</comment>
<dbReference type="InterPro" id="IPR001525">
    <property type="entry name" value="C5_MeTfrase"/>
</dbReference>
<organism evidence="9 10">
    <name type="scientific">Bibersteinia trehalosi USDA-ARS-USMARC-188</name>
    <dbReference type="NCBI Taxonomy" id="1263829"/>
    <lineage>
        <taxon>Bacteria</taxon>
        <taxon>Pseudomonadati</taxon>
        <taxon>Pseudomonadota</taxon>
        <taxon>Gammaproteobacteria</taxon>
        <taxon>Pasteurellales</taxon>
        <taxon>Pasteurellaceae</taxon>
        <taxon>Bibersteinia</taxon>
    </lineage>
</organism>
<dbReference type="InterPro" id="IPR050390">
    <property type="entry name" value="C5-Methyltransferase"/>
</dbReference>
<dbReference type="PRINTS" id="PR00105">
    <property type="entry name" value="C5METTRFRASE"/>
</dbReference>
<dbReference type="NCBIfam" id="TIGR00675">
    <property type="entry name" value="dcm"/>
    <property type="match status" value="1"/>
</dbReference>
<dbReference type="GO" id="GO:0003677">
    <property type="term" value="F:DNA binding"/>
    <property type="evidence" value="ECO:0007669"/>
    <property type="project" value="TreeGrafter"/>
</dbReference>
<dbReference type="OrthoDB" id="9813719at2"/>
<dbReference type="EC" id="2.1.1.37" evidence="8"/>
<keyword evidence="4" id="KW-0680">Restriction system</keyword>
<dbReference type="InterPro" id="IPR018117">
    <property type="entry name" value="C5_DNA_meth_AS"/>
</dbReference>
<evidence type="ECO:0000256" key="6">
    <source>
        <dbReference type="PROSITE-ProRule" id="PRU01016"/>
    </source>
</evidence>
<dbReference type="GO" id="GO:0003886">
    <property type="term" value="F:DNA (cytosine-5-)-methyltransferase activity"/>
    <property type="evidence" value="ECO:0007669"/>
    <property type="project" value="UniProtKB-EC"/>
</dbReference>
<evidence type="ECO:0000313" key="9">
    <source>
        <dbReference type="EMBL" id="AHG80800.1"/>
    </source>
</evidence>
<dbReference type="RefSeq" id="WP_015433580.1">
    <property type="nucleotide sequence ID" value="NZ_CP006954.1"/>
</dbReference>
<gene>
    <name evidence="9" type="ORF">F542_820</name>
</gene>
<dbReference type="InterPro" id="IPR029063">
    <property type="entry name" value="SAM-dependent_MTases_sf"/>
</dbReference>
<sequence>MSKKLLFLDLFAGAGGLSEGFIQAGFEAVAHIESDKAACFTLRTRAAYHWLNSNKQENIYEDYLTGKIDRDNLYATVPDKIMNSVINREISEESLADIFLTIDNLLGEQTLDLIVGGPPCQAYSLVGRACDANKMVGDKRNYLYVFYVEFLKRYQPRFFIFENVTGLLSAKDSSGRLYFTEMCRLFKEAGYAVEYRVLNASDYGVLQSRKRIILVGSRDSESNFYPEPDYWNPEILVSEIFTDLPALQAGEGSVRGCEVKEYLGKWLYEAGIKNNRLPVTWHAARPNNTRDLEIYRRVVELWQKEKKRLEYNDLPEYLKTHNNRTAFVDRFKVVASDLPAAHTVLAHLSKDGHYYIHPDLQQNRSITPREAARLQTFPDDYYFEGVTEKNSRAAAFRQIGNAVPVLLARKIAEKLREKWI</sequence>
<dbReference type="PROSITE" id="PS00094">
    <property type="entry name" value="C5_MTASE_1"/>
    <property type="match status" value="1"/>
</dbReference>
<evidence type="ECO:0000256" key="4">
    <source>
        <dbReference type="ARBA" id="ARBA00022747"/>
    </source>
</evidence>
<dbReference type="REBASE" id="78093">
    <property type="entry name" value="M.Btr188ORF820P"/>
</dbReference>
<feature type="active site" evidence="6">
    <location>
        <position position="120"/>
    </location>
</feature>
<keyword evidence="3 6" id="KW-0949">S-adenosyl-L-methionine</keyword>
<accession>A0A4V7I713</accession>
<dbReference type="InterPro" id="IPR031303">
    <property type="entry name" value="C5_meth_CS"/>
</dbReference>
<evidence type="ECO:0000256" key="3">
    <source>
        <dbReference type="ARBA" id="ARBA00022691"/>
    </source>
</evidence>
<keyword evidence="1 6" id="KW-0489">Methyltransferase</keyword>
<evidence type="ECO:0000313" key="10">
    <source>
        <dbReference type="Proteomes" id="UP000019091"/>
    </source>
</evidence>
<dbReference type="KEGG" id="btre:F542_820"/>
<evidence type="ECO:0000256" key="2">
    <source>
        <dbReference type="ARBA" id="ARBA00022679"/>
    </source>
</evidence>
<dbReference type="EMBL" id="CP006954">
    <property type="protein sequence ID" value="AHG80800.1"/>
    <property type="molecule type" value="Genomic_DNA"/>
</dbReference>
<evidence type="ECO:0000256" key="7">
    <source>
        <dbReference type="RuleBase" id="RU000416"/>
    </source>
</evidence>
<dbReference type="Gene3D" id="3.90.120.10">
    <property type="entry name" value="DNA Methylase, subunit A, domain 2"/>
    <property type="match status" value="1"/>
</dbReference>
<evidence type="ECO:0000256" key="1">
    <source>
        <dbReference type="ARBA" id="ARBA00022603"/>
    </source>
</evidence>
<dbReference type="PANTHER" id="PTHR10629:SF52">
    <property type="entry name" value="DNA (CYTOSINE-5)-METHYLTRANSFERASE 1"/>
    <property type="match status" value="1"/>
</dbReference>
<dbReference type="GO" id="GO:0032259">
    <property type="term" value="P:methylation"/>
    <property type="evidence" value="ECO:0007669"/>
    <property type="project" value="UniProtKB-KW"/>
</dbReference>
<dbReference type="GO" id="GO:0044027">
    <property type="term" value="P:negative regulation of gene expression via chromosomal CpG island methylation"/>
    <property type="evidence" value="ECO:0007669"/>
    <property type="project" value="TreeGrafter"/>
</dbReference>
<name>A0A4V7I713_BIBTR</name>